<gene>
    <name evidence="2" type="primary">LOC115212163</name>
</gene>
<keyword evidence="1" id="KW-1185">Reference proteome</keyword>
<evidence type="ECO:0000313" key="2">
    <source>
        <dbReference type="RefSeq" id="XP_029636862.1"/>
    </source>
</evidence>
<dbReference type="Proteomes" id="UP000515154">
    <property type="component" value="Linkage group LG5"/>
</dbReference>
<reference evidence="2" key="1">
    <citation type="submission" date="2025-08" db="UniProtKB">
        <authorList>
            <consortium name="RefSeq"/>
        </authorList>
    </citation>
    <scope>IDENTIFICATION</scope>
</reference>
<dbReference type="RefSeq" id="XP_029636862.1">
    <property type="nucleotide sequence ID" value="XM_029781002.1"/>
</dbReference>
<sequence length="164" mass="18436">MADEELGDRIPSQFLRRLRELSGDSTDAPLLRTIFFSRLPSNIRTILATALEHNTMDQISTMADQILELSGQPSSCGACVCTEAPSTASVKSYPVSHDAIFDKLDAFTRRMDKLCRENRRFSRSRSRSASRASRPRSGLCWYHSIFADKARKCIQPCSFKLLGN</sequence>
<protein>
    <submittedName>
        <fullName evidence="2">Uncharacterized protein LOC115212163</fullName>
    </submittedName>
</protein>
<dbReference type="PANTHER" id="PTHR33327">
    <property type="entry name" value="ENDONUCLEASE"/>
    <property type="match status" value="1"/>
</dbReference>
<organism evidence="1 2">
    <name type="scientific">Octopus sinensis</name>
    <name type="common">East Asian common octopus</name>
    <dbReference type="NCBI Taxonomy" id="2607531"/>
    <lineage>
        <taxon>Eukaryota</taxon>
        <taxon>Metazoa</taxon>
        <taxon>Spiralia</taxon>
        <taxon>Lophotrochozoa</taxon>
        <taxon>Mollusca</taxon>
        <taxon>Cephalopoda</taxon>
        <taxon>Coleoidea</taxon>
        <taxon>Octopodiformes</taxon>
        <taxon>Octopoda</taxon>
        <taxon>Incirrata</taxon>
        <taxon>Octopodidae</taxon>
        <taxon>Octopus</taxon>
    </lineage>
</organism>
<dbReference type="KEGG" id="osn:115212163"/>
<dbReference type="AlphaFoldDB" id="A0A6P7SET9"/>
<name>A0A6P7SET9_9MOLL</name>
<proteinExistence type="predicted"/>
<dbReference type="PANTHER" id="PTHR33327:SF3">
    <property type="entry name" value="RNA-DIRECTED DNA POLYMERASE"/>
    <property type="match status" value="1"/>
</dbReference>
<accession>A0A6P7SET9</accession>
<evidence type="ECO:0000313" key="1">
    <source>
        <dbReference type="Proteomes" id="UP000515154"/>
    </source>
</evidence>